<feature type="compositionally biased region" description="Basic and acidic residues" evidence="1">
    <location>
        <begin position="1"/>
        <end position="16"/>
    </location>
</feature>
<dbReference type="AlphaFoldDB" id="A0A3N2QA81"/>
<keyword evidence="4" id="KW-1185">Reference proteome</keyword>
<feature type="compositionally biased region" description="Basic and acidic residues" evidence="1">
    <location>
        <begin position="595"/>
        <end position="613"/>
    </location>
</feature>
<proteinExistence type="predicted"/>
<evidence type="ECO:0000313" key="4">
    <source>
        <dbReference type="Proteomes" id="UP000272025"/>
    </source>
</evidence>
<evidence type="ECO:0000256" key="1">
    <source>
        <dbReference type="SAM" id="MobiDB-lite"/>
    </source>
</evidence>
<accession>A0A3N2QA81</accession>
<dbReference type="Proteomes" id="UP000272025">
    <property type="component" value="Unassembled WGS sequence"/>
</dbReference>
<feature type="region of interest" description="Disordered" evidence="1">
    <location>
        <begin position="676"/>
        <end position="749"/>
    </location>
</feature>
<keyword evidence="2" id="KW-1133">Transmembrane helix</keyword>
<feature type="region of interest" description="Disordered" evidence="1">
    <location>
        <begin position="363"/>
        <end position="425"/>
    </location>
</feature>
<feature type="region of interest" description="Disordered" evidence="1">
    <location>
        <begin position="227"/>
        <end position="304"/>
    </location>
</feature>
<evidence type="ECO:0000313" key="3">
    <source>
        <dbReference type="EMBL" id="ROT43627.1"/>
    </source>
</evidence>
<name>A0A3N2QA81_SODAK</name>
<feature type="compositionally biased region" description="Low complexity" evidence="1">
    <location>
        <begin position="232"/>
        <end position="244"/>
    </location>
</feature>
<dbReference type="RefSeq" id="XP_028471433.1">
    <property type="nucleotide sequence ID" value="XM_028615369.1"/>
</dbReference>
<feature type="compositionally biased region" description="Polar residues" evidence="1">
    <location>
        <begin position="252"/>
        <end position="264"/>
    </location>
</feature>
<protein>
    <submittedName>
        <fullName evidence="3">Uncharacterized protein</fullName>
    </submittedName>
</protein>
<reference evidence="3 4" key="1">
    <citation type="journal article" date="2018" name="Mol. Ecol.">
        <title>The obligate alkalophilic soda-lake fungus Sodiomyces alkalinus has shifted to a protein diet.</title>
        <authorList>
            <person name="Grum-Grzhimaylo A.A."/>
            <person name="Falkoski D.L."/>
            <person name="van den Heuvel J."/>
            <person name="Valero-Jimenez C.A."/>
            <person name="Min B."/>
            <person name="Choi I.G."/>
            <person name="Lipzen A."/>
            <person name="Daum C.G."/>
            <person name="Aanen D.K."/>
            <person name="Tsang A."/>
            <person name="Henrissat B."/>
            <person name="Bilanenko E.N."/>
            <person name="de Vries R.P."/>
            <person name="van Kan J.A.L."/>
            <person name="Grigoriev I.V."/>
            <person name="Debets A.J.M."/>
        </authorList>
    </citation>
    <scope>NUCLEOTIDE SEQUENCE [LARGE SCALE GENOMIC DNA]</scope>
    <source>
        <strain evidence="3 4">F11</strain>
    </source>
</reference>
<dbReference type="GeneID" id="39583846"/>
<dbReference type="STRING" id="1314773.A0A3N2QA81"/>
<gene>
    <name evidence="3" type="ORF">SODALDRAFT_43557</name>
</gene>
<sequence>MSADRKQGGSEFERNRSITPNRSLFGSFGEAHRKITKGADAASEPTSTAFGDEVVRSATHRPIATSSPDEQAADYDKPRPASPVTFVPHGSPRRKDFVEKDRMHLDYFPLSTPDPLAVHLHLLDADRIDDETQPFIVNKQPAGSSVSKRAVNLRLPPKLKSHHQHYDNLEKPKTRLMQTGLAYSPQGEETLHAKFINQSSTNGRDRPDLDEPAGLATSRADGLALSKEVETSSLHSDLLSSPPDKCAAETEGNGNLETTRTASPPTGHGAATEQQEEPFDPFAVFDTDSDHSISDAPQDPFEDDRKYSFLRPAAEKEVSRALRNASDLSHPLFAQVIRLEETYSPSPPIPSFDPAKFAERLREEKERQKEIERRESQRKGRTEHFYKSSVIQSAWKTPDNGIRIPTSPPPPSSTTSLARASGNRPCGDLDRKDYTATPFFNNKFGGATAGAPSVTESGNDWVTVSDEQNAPTRTPARALLGKPMGRVVSGSSIANYSDHVFPPLNHQESGYSSQHPNLDERDVAWWESIPYSQSSNPGELGEAARTCHSQWSGTRPPFSQDGFERSAVHGLGISQVRGFFSNSKRDEVFDDDERMELRSLPKRQERNKNKAAEDQSNAQCYGSPLTWTVRDPLSSPLAQDWDDQRVVAESDRLSRKYPSLPFPLLPLKEAARIQAHRRASGLEDQTESGSSVTYHPMTPRLRQPSSTLPSPPTPSLHREAMLYSPPGSTLAPTPQSQQPLPRPCPTYLPSRSNGVEESYCENPFLSLSEQRLIAHTSRFGSGHSSDSTQRGRSSIYRPRLNTRSTVRRYHEDTDPELGAMAARYRLSGPRSFGTISDAARYRQTLFFLLTLLINIPLPVFGITVLFGKLDSGISWWTHGEVHGLAPHQLEWVRIQLVAEGSIYLMMTILLVVVYVQHQS</sequence>
<organism evidence="3 4">
    <name type="scientific">Sodiomyces alkalinus (strain CBS 110278 / VKM F-3762 / F11)</name>
    <name type="common">Alkaliphilic filamentous fungus</name>
    <dbReference type="NCBI Taxonomy" id="1314773"/>
    <lineage>
        <taxon>Eukaryota</taxon>
        <taxon>Fungi</taxon>
        <taxon>Dikarya</taxon>
        <taxon>Ascomycota</taxon>
        <taxon>Pezizomycotina</taxon>
        <taxon>Sordariomycetes</taxon>
        <taxon>Hypocreomycetidae</taxon>
        <taxon>Glomerellales</taxon>
        <taxon>Plectosphaerellaceae</taxon>
        <taxon>Sodiomyces</taxon>
    </lineage>
</organism>
<keyword evidence="2" id="KW-0812">Transmembrane</keyword>
<keyword evidence="2" id="KW-0472">Membrane</keyword>
<feature type="transmembrane region" description="Helical" evidence="2">
    <location>
        <begin position="845"/>
        <end position="866"/>
    </location>
</feature>
<dbReference type="EMBL" id="ML119051">
    <property type="protein sequence ID" value="ROT43627.1"/>
    <property type="molecule type" value="Genomic_DNA"/>
</dbReference>
<dbReference type="OrthoDB" id="5353066at2759"/>
<feature type="compositionally biased region" description="Polar residues" evidence="1">
    <location>
        <begin position="726"/>
        <end position="739"/>
    </location>
</feature>
<feature type="transmembrane region" description="Helical" evidence="2">
    <location>
        <begin position="894"/>
        <end position="915"/>
    </location>
</feature>
<feature type="compositionally biased region" description="Basic and acidic residues" evidence="1">
    <location>
        <begin position="363"/>
        <end position="386"/>
    </location>
</feature>
<feature type="region of interest" description="Disordered" evidence="1">
    <location>
        <begin position="592"/>
        <end position="619"/>
    </location>
</feature>
<evidence type="ECO:0000256" key="2">
    <source>
        <dbReference type="SAM" id="Phobius"/>
    </source>
</evidence>
<feature type="region of interest" description="Disordered" evidence="1">
    <location>
        <begin position="1"/>
        <end position="93"/>
    </location>
</feature>